<proteinExistence type="predicted"/>
<protein>
    <submittedName>
        <fullName evidence="2">Uncharacterized protein</fullName>
    </submittedName>
</protein>
<dbReference type="Proteomes" id="UP000494256">
    <property type="component" value="Unassembled WGS sequence"/>
</dbReference>
<sequence length="116" mass="13233">MSSIALVLILVIVPSYCQRPSFAGNRPIGYPVIESGFEDDLGFETLPAQLNGNSEYAKQLDSLPVENQPFFYVNKEHVAAYLKNPQVYPQRPSGYNENFRGFTVIKHNAKYQKYQR</sequence>
<organism evidence="2 3">
    <name type="scientific">Arctia plantaginis</name>
    <name type="common">Wood tiger moth</name>
    <name type="synonym">Phalaena plantaginis</name>
    <dbReference type="NCBI Taxonomy" id="874455"/>
    <lineage>
        <taxon>Eukaryota</taxon>
        <taxon>Metazoa</taxon>
        <taxon>Ecdysozoa</taxon>
        <taxon>Arthropoda</taxon>
        <taxon>Hexapoda</taxon>
        <taxon>Insecta</taxon>
        <taxon>Pterygota</taxon>
        <taxon>Neoptera</taxon>
        <taxon>Endopterygota</taxon>
        <taxon>Lepidoptera</taxon>
        <taxon>Glossata</taxon>
        <taxon>Ditrysia</taxon>
        <taxon>Noctuoidea</taxon>
        <taxon>Erebidae</taxon>
        <taxon>Arctiinae</taxon>
        <taxon>Arctia</taxon>
    </lineage>
</organism>
<reference evidence="2 3" key="1">
    <citation type="submission" date="2020-04" db="EMBL/GenBank/DDBJ databases">
        <authorList>
            <person name="Wallbank WR R."/>
            <person name="Pardo Diaz C."/>
            <person name="Kozak K."/>
            <person name="Martin S."/>
            <person name="Jiggins C."/>
            <person name="Moest M."/>
            <person name="Warren A I."/>
            <person name="Byers J.R.P. K."/>
            <person name="Montejo-Kovacevich G."/>
            <person name="Yen C E."/>
        </authorList>
    </citation>
    <scope>NUCLEOTIDE SEQUENCE [LARGE SCALE GENOMIC DNA]</scope>
</reference>
<dbReference type="OrthoDB" id="10259640at2759"/>
<accession>A0A8S0ZM28</accession>
<evidence type="ECO:0000313" key="3">
    <source>
        <dbReference type="Proteomes" id="UP000494256"/>
    </source>
</evidence>
<gene>
    <name evidence="2" type="ORF">APLA_LOCUS6289</name>
</gene>
<keyword evidence="1" id="KW-0732">Signal</keyword>
<feature type="signal peptide" evidence="1">
    <location>
        <begin position="1"/>
        <end position="17"/>
    </location>
</feature>
<evidence type="ECO:0000256" key="1">
    <source>
        <dbReference type="SAM" id="SignalP"/>
    </source>
</evidence>
<dbReference type="EMBL" id="CADEBD010000294">
    <property type="protein sequence ID" value="CAB3233968.1"/>
    <property type="molecule type" value="Genomic_DNA"/>
</dbReference>
<feature type="chain" id="PRO_5035822618" evidence="1">
    <location>
        <begin position="18"/>
        <end position="116"/>
    </location>
</feature>
<evidence type="ECO:0000313" key="2">
    <source>
        <dbReference type="EMBL" id="CAB3233968.1"/>
    </source>
</evidence>
<dbReference type="AlphaFoldDB" id="A0A8S0ZM28"/>
<name>A0A8S0ZM28_ARCPL</name>
<comment type="caution">
    <text evidence="2">The sequence shown here is derived from an EMBL/GenBank/DDBJ whole genome shotgun (WGS) entry which is preliminary data.</text>
</comment>